<feature type="compositionally biased region" description="Basic and acidic residues" evidence="5">
    <location>
        <begin position="92"/>
        <end position="121"/>
    </location>
</feature>
<feature type="domain" description="C2H2-type" evidence="6">
    <location>
        <begin position="539"/>
        <end position="569"/>
    </location>
</feature>
<dbReference type="InterPro" id="IPR025239">
    <property type="entry name" value="DUF4187"/>
</dbReference>
<feature type="region of interest" description="Disordered" evidence="5">
    <location>
        <begin position="361"/>
        <end position="382"/>
    </location>
</feature>
<feature type="region of interest" description="Disordered" evidence="5">
    <location>
        <begin position="1"/>
        <end position="138"/>
    </location>
</feature>
<dbReference type="InterPro" id="IPR012677">
    <property type="entry name" value="Nucleotide-bd_a/b_plait_sf"/>
</dbReference>
<evidence type="ECO:0000259" key="6">
    <source>
        <dbReference type="PROSITE" id="PS50157"/>
    </source>
</evidence>
<keyword evidence="4" id="KW-0863">Zinc-finger</keyword>
<keyword evidence="4" id="KW-0479">Metal-binding</keyword>
<dbReference type="SMART" id="SM01173">
    <property type="entry name" value="DUF4187"/>
    <property type="match status" value="1"/>
</dbReference>
<accession>A0A1X2GII7</accession>
<gene>
    <name evidence="7" type="ORF">DM01DRAFT_1335666</name>
</gene>
<dbReference type="Pfam" id="PF04959">
    <property type="entry name" value="ARS2"/>
    <property type="match status" value="1"/>
</dbReference>
<sequence length="677" mass="78318">MDRRMNSPGRGRGYSNLSDEDMSPRDKFRRERSIERDYMDDYGHNTDEYGRYNTHRKRPHHSPSPPEDRRRKYRRNSPSPPPPYRYGRRRVSKDERDLDGDRYYPKYDREGYSGNRYDRGRPYNNGRQGGYPRKQNGPRFNYDNQMMMAAANTWAAITPRPMMVDPYKLDYTMPFRQFSDYVRQTSGKQINDDEIQKQYDAYKEKQSIKQLAQFFNNNKDKQWFLERYHPVVSKERVYTMQRQRRLGLDAFLKALDAGELNQVRFDLVPDDDQQDDPIDLAHHLIIKAVPPTISRSKLESLCSQVPGFEYLAISDPSPSKKFQRIGWIHFSDETDLQQAFDQLDNQTVDDFVIHLAIDKKPPSASASSSINTGRTKKSAPDLTQTADRLAKDLDQARALAQVLDNELDITAGIQTVLDRSGQQIPDLTDDTKRTLDLIIAYLRRVHMYCYYCGLECDSYEELNRRCPMGHVRKLPAKDDPSTKAERSAQQWAKHLDQRINLKMNPPDDDDITKLGGKSLKSELEQYFADHIQKEHDAKFKCKVGECAKAFKGVEFVEKHIYSKHPEEVDKLKDDILFYNSYVLDPNHILPVASTNNNPMNQASASMMMPPMAPMSLPMDQIPRIGFSTGPWATPPMPRIPPGKAMDMLSDMPQDPRQVKSYVDLDAPADGDSNISFY</sequence>
<dbReference type="Pfam" id="PF00076">
    <property type="entry name" value="RRM_1"/>
    <property type="match status" value="1"/>
</dbReference>
<dbReference type="InterPro" id="IPR007042">
    <property type="entry name" value="SERRATE/Ars2_C"/>
</dbReference>
<protein>
    <recommendedName>
        <fullName evidence="6">C2H2-type domain-containing protein</fullName>
    </recommendedName>
</protein>
<evidence type="ECO:0000256" key="1">
    <source>
        <dbReference type="ARBA" id="ARBA00004123"/>
    </source>
</evidence>
<dbReference type="InterPro" id="IPR013087">
    <property type="entry name" value="Znf_C2H2_type"/>
</dbReference>
<dbReference type="Gene3D" id="3.30.70.330">
    <property type="match status" value="1"/>
</dbReference>
<dbReference type="InterPro" id="IPR021933">
    <property type="entry name" value="SERRATE/Ars2_N"/>
</dbReference>
<dbReference type="AlphaFoldDB" id="A0A1X2GII7"/>
<dbReference type="Proteomes" id="UP000242146">
    <property type="component" value="Unassembled WGS sequence"/>
</dbReference>
<evidence type="ECO:0000256" key="5">
    <source>
        <dbReference type="SAM" id="MobiDB-lite"/>
    </source>
</evidence>
<dbReference type="EMBL" id="MCGT01000013">
    <property type="protein sequence ID" value="ORX54531.1"/>
    <property type="molecule type" value="Genomic_DNA"/>
</dbReference>
<dbReference type="GO" id="GO:0003723">
    <property type="term" value="F:RNA binding"/>
    <property type="evidence" value="ECO:0007669"/>
    <property type="project" value="InterPro"/>
</dbReference>
<keyword evidence="3" id="KW-0539">Nucleus</keyword>
<keyword evidence="4" id="KW-0862">Zinc</keyword>
<dbReference type="GO" id="GO:0016070">
    <property type="term" value="P:RNA metabolic process"/>
    <property type="evidence" value="ECO:0007669"/>
    <property type="project" value="UniProtKB-ARBA"/>
</dbReference>
<evidence type="ECO:0000256" key="2">
    <source>
        <dbReference type="ARBA" id="ARBA00005407"/>
    </source>
</evidence>
<dbReference type="PROSITE" id="PS00028">
    <property type="entry name" value="ZINC_FINGER_C2H2_1"/>
    <property type="match status" value="1"/>
</dbReference>
<dbReference type="Pfam" id="PF13821">
    <property type="entry name" value="DUF4187"/>
    <property type="match status" value="1"/>
</dbReference>
<evidence type="ECO:0000256" key="3">
    <source>
        <dbReference type="ARBA" id="ARBA00023242"/>
    </source>
</evidence>
<dbReference type="InterPro" id="IPR039727">
    <property type="entry name" value="SE/Ars2"/>
</dbReference>
<dbReference type="SUPFAM" id="SSF54928">
    <property type="entry name" value="RNA-binding domain, RBD"/>
    <property type="match status" value="1"/>
</dbReference>
<dbReference type="GO" id="GO:0031047">
    <property type="term" value="P:regulatory ncRNA-mediated gene silencing"/>
    <property type="evidence" value="ECO:0007669"/>
    <property type="project" value="UniProtKB-ARBA"/>
</dbReference>
<dbReference type="GO" id="GO:0016604">
    <property type="term" value="C:nuclear body"/>
    <property type="evidence" value="ECO:0007669"/>
    <property type="project" value="TreeGrafter"/>
</dbReference>
<dbReference type="Pfam" id="PF12066">
    <property type="entry name" value="SERRATE_Ars2_N"/>
    <property type="match status" value="1"/>
</dbReference>
<feature type="region of interest" description="Disordered" evidence="5">
    <location>
        <begin position="650"/>
        <end position="677"/>
    </location>
</feature>
<comment type="subcellular location">
    <subcellularLocation>
        <location evidence="1">Nucleus</location>
    </subcellularLocation>
</comment>
<dbReference type="OrthoDB" id="342064at2759"/>
<reference evidence="7 8" key="1">
    <citation type="submission" date="2016-07" db="EMBL/GenBank/DDBJ databases">
        <title>Pervasive Adenine N6-methylation of Active Genes in Fungi.</title>
        <authorList>
            <consortium name="DOE Joint Genome Institute"/>
            <person name="Mondo S.J."/>
            <person name="Dannebaum R.O."/>
            <person name="Kuo R.C."/>
            <person name="Labutti K."/>
            <person name="Haridas S."/>
            <person name="Kuo A."/>
            <person name="Salamov A."/>
            <person name="Ahrendt S.R."/>
            <person name="Lipzen A."/>
            <person name="Sullivan W."/>
            <person name="Andreopoulos W.B."/>
            <person name="Clum A."/>
            <person name="Lindquist E."/>
            <person name="Daum C."/>
            <person name="Ramamoorthy G.K."/>
            <person name="Gryganskyi A."/>
            <person name="Culley D."/>
            <person name="Magnuson J.K."/>
            <person name="James T.Y."/>
            <person name="O'Malley M.A."/>
            <person name="Stajich J.E."/>
            <person name="Spatafora J.W."/>
            <person name="Visel A."/>
            <person name="Grigoriev I.V."/>
        </authorList>
    </citation>
    <scope>NUCLEOTIDE SEQUENCE [LARGE SCALE GENOMIC DNA]</scope>
    <source>
        <strain evidence="7 8">NRRL 3301</strain>
    </source>
</reference>
<organism evidence="7 8">
    <name type="scientific">Hesseltinella vesiculosa</name>
    <dbReference type="NCBI Taxonomy" id="101127"/>
    <lineage>
        <taxon>Eukaryota</taxon>
        <taxon>Fungi</taxon>
        <taxon>Fungi incertae sedis</taxon>
        <taxon>Mucoromycota</taxon>
        <taxon>Mucoromycotina</taxon>
        <taxon>Mucoromycetes</taxon>
        <taxon>Mucorales</taxon>
        <taxon>Cunninghamellaceae</taxon>
        <taxon>Hesseltinella</taxon>
    </lineage>
</organism>
<dbReference type="InterPro" id="IPR000504">
    <property type="entry name" value="RRM_dom"/>
</dbReference>
<feature type="compositionally biased region" description="Basic and acidic residues" evidence="5">
    <location>
        <begin position="22"/>
        <end position="50"/>
    </location>
</feature>
<comment type="similarity">
    <text evidence="2">Belongs to the ARS2 family.</text>
</comment>
<proteinExistence type="inferred from homology"/>
<comment type="caution">
    <text evidence="7">The sequence shown here is derived from an EMBL/GenBank/DDBJ whole genome shotgun (WGS) entry which is preliminary data.</text>
</comment>
<name>A0A1X2GII7_9FUNG</name>
<dbReference type="PROSITE" id="PS50157">
    <property type="entry name" value="ZINC_FINGER_C2H2_2"/>
    <property type="match status" value="1"/>
</dbReference>
<dbReference type="GO" id="GO:0008270">
    <property type="term" value="F:zinc ion binding"/>
    <property type="evidence" value="ECO:0007669"/>
    <property type="project" value="UniProtKB-KW"/>
</dbReference>
<dbReference type="InterPro" id="IPR035979">
    <property type="entry name" value="RBD_domain_sf"/>
</dbReference>
<dbReference type="PANTHER" id="PTHR13165">
    <property type="entry name" value="ARSENITE-RESISTANCE PROTEIN 2"/>
    <property type="match status" value="1"/>
</dbReference>
<evidence type="ECO:0000256" key="4">
    <source>
        <dbReference type="PROSITE-ProRule" id="PRU00042"/>
    </source>
</evidence>
<dbReference type="STRING" id="101127.A0A1X2GII7"/>
<evidence type="ECO:0000313" key="7">
    <source>
        <dbReference type="EMBL" id="ORX54531.1"/>
    </source>
</evidence>
<evidence type="ECO:0000313" key="8">
    <source>
        <dbReference type="Proteomes" id="UP000242146"/>
    </source>
</evidence>
<dbReference type="PANTHER" id="PTHR13165:SF0">
    <property type="entry name" value="SERRATE RNA EFFECTOR MOLECULE HOMOLOG"/>
    <property type="match status" value="1"/>
</dbReference>
<keyword evidence="8" id="KW-1185">Reference proteome</keyword>